<dbReference type="Proteomes" id="UP001501074">
    <property type="component" value="Unassembled WGS sequence"/>
</dbReference>
<name>A0ABP6ZFI6_9ACTN</name>
<accession>A0ABP6ZFI6</accession>
<proteinExistence type="predicted"/>
<dbReference type="EMBL" id="BAAAZO010000003">
    <property type="protein sequence ID" value="GAA3606078.1"/>
    <property type="molecule type" value="Genomic_DNA"/>
</dbReference>
<comment type="caution">
    <text evidence="1">The sequence shown here is derived from an EMBL/GenBank/DDBJ whole genome shotgun (WGS) entry which is preliminary data.</text>
</comment>
<dbReference type="SUPFAM" id="SSF103473">
    <property type="entry name" value="MFS general substrate transporter"/>
    <property type="match status" value="1"/>
</dbReference>
<protein>
    <recommendedName>
        <fullName evidence="3">MFS transporter</fullName>
    </recommendedName>
</protein>
<dbReference type="InterPro" id="IPR036259">
    <property type="entry name" value="MFS_trans_sf"/>
</dbReference>
<evidence type="ECO:0008006" key="3">
    <source>
        <dbReference type="Google" id="ProtNLM"/>
    </source>
</evidence>
<evidence type="ECO:0000313" key="2">
    <source>
        <dbReference type="Proteomes" id="UP001501074"/>
    </source>
</evidence>
<evidence type="ECO:0000313" key="1">
    <source>
        <dbReference type="EMBL" id="GAA3606078.1"/>
    </source>
</evidence>
<sequence length="159" mass="17260">MATIGGGGNEFTPLVVMYRAHGYSTVGVDTLPVAYVAGLVPGLLVASALSDRHGRRPVTIVGGSPRWWVACLSRWGRGVPDGSRRGGWTGAYYALAYVRFTRPLILAGLARWFGYPRMRLAVCGLAALRTARITLAWARHLPEPRVGKSFRRVPVLNTA</sequence>
<gene>
    <name evidence="1" type="ORF">GCM10022223_22420</name>
</gene>
<organism evidence="1 2">
    <name type="scientific">Kineosporia mesophila</name>
    <dbReference type="NCBI Taxonomy" id="566012"/>
    <lineage>
        <taxon>Bacteria</taxon>
        <taxon>Bacillati</taxon>
        <taxon>Actinomycetota</taxon>
        <taxon>Actinomycetes</taxon>
        <taxon>Kineosporiales</taxon>
        <taxon>Kineosporiaceae</taxon>
        <taxon>Kineosporia</taxon>
    </lineage>
</organism>
<keyword evidence="2" id="KW-1185">Reference proteome</keyword>
<reference evidence="2" key="1">
    <citation type="journal article" date="2019" name="Int. J. Syst. Evol. Microbiol.">
        <title>The Global Catalogue of Microorganisms (GCM) 10K type strain sequencing project: providing services to taxonomists for standard genome sequencing and annotation.</title>
        <authorList>
            <consortium name="The Broad Institute Genomics Platform"/>
            <consortium name="The Broad Institute Genome Sequencing Center for Infectious Disease"/>
            <person name="Wu L."/>
            <person name="Ma J."/>
        </authorList>
    </citation>
    <scope>NUCLEOTIDE SEQUENCE [LARGE SCALE GENOMIC DNA]</scope>
    <source>
        <strain evidence="2">JCM 16902</strain>
    </source>
</reference>